<reference evidence="6 7" key="1">
    <citation type="submission" date="2018-03" db="EMBL/GenBank/DDBJ databases">
        <title>Genomic Encyclopedia of Archaeal and Bacterial Type Strains, Phase II (KMG-II): from individual species to whole genera.</title>
        <authorList>
            <person name="Goeker M."/>
        </authorList>
    </citation>
    <scope>NUCLEOTIDE SEQUENCE [LARGE SCALE GENOMIC DNA]</scope>
    <source>
        <strain evidence="6 7">DSM 100065</strain>
    </source>
</reference>
<sequence length="224" mass="24958">MDNDSAAPESAGKRERNYAATVEEIKTVALSEIRKVGPERMAMRAIGRAIGMTPSGLYRYFASRQDLLTALRLDIYRDLDAILGYREDEGDPLSRRWMGMAQRFRSWALEHPGEFRLLLSGEARDGRGTEEAVEILTRAQEVPRQIIQDAIRAGDLVSPVPDADKYAGEGFNALPDVGVIMSLAVLGYVQLESQGYVERVIGDPKDVFEVYLATVMRNSGFTLR</sequence>
<gene>
    <name evidence="6" type="ORF">CLV47_11679</name>
</gene>
<keyword evidence="1" id="KW-0805">Transcription regulation</keyword>
<dbReference type="InterPro" id="IPR036271">
    <property type="entry name" value="Tet_transcr_reg_TetR-rel_C_sf"/>
</dbReference>
<evidence type="ECO:0000313" key="7">
    <source>
        <dbReference type="Proteomes" id="UP000237752"/>
    </source>
</evidence>
<proteinExistence type="predicted"/>
<evidence type="ECO:0000259" key="5">
    <source>
        <dbReference type="PROSITE" id="PS50977"/>
    </source>
</evidence>
<feature type="domain" description="HTH tetR-type" evidence="5">
    <location>
        <begin position="19"/>
        <end position="79"/>
    </location>
</feature>
<dbReference type="SUPFAM" id="SSF48498">
    <property type="entry name" value="Tetracyclin repressor-like, C-terminal domain"/>
    <property type="match status" value="1"/>
</dbReference>
<evidence type="ECO:0000256" key="3">
    <source>
        <dbReference type="ARBA" id="ARBA00023163"/>
    </source>
</evidence>
<dbReference type="PANTHER" id="PTHR30055:SF243">
    <property type="entry name" value="HTH-TYPE TRANSCRIPTIONAL REGULATOR RV1816"/>
    <property type="match status" value="1"/>
</dbReference>
<keyword evidence="3" id="KW-0804">Transcription</keyword>
<dbReference type="PANTHER" id="PTHR30055">
    <property type="entry name" value="HTH-TYPE TRANSCRIPTIONAL REGULATOR RUTR"/>
    <property type="match status" value="1"/>
</dbReference>
<dbReference type="GO" id="GO:0003700">
    <property type="term" value="F:DNA-binding transcription factor activity"/>
    <property type="evidence" value="ECO:0007669"/>
    <property type="project" value="TreeGrafter"/>
</dbReference>
<name>A0A2T0ZW08_9ACTN</name>
<comment type="caution">
    <text evidence="6">The sequence shown here is derived from an EMBL/GenBank/DDBJ whole genome shotgun (WGS) entry which is preliminary data.</text>
</comment>
<dbReference type="InterPro" id="IPR025996">
    <property type="entry name" value="MT1864/Rv1816-like_C"/>
</dbReference>
<keyword evidence="2 4" id="KW-0238">DNA-binding</keyword>
<evidence type="ECO:0000256" key="1">
    <source>
        <dbReference type="ARBA" id="ARBA00023015"/>
    </source>
</evidence>
<dbReference type="InterPro" id="IPR050109">
    <property type="entry name" value="HTH-type_TetR-like_transc_reg"/>
</dbReference>
<dbReference type="OrthoDB" id="3210322at2"/>
<dbReference type="GO" id="GO:0000976">
    <property type="term" value="F:transcription cis-regulatory region binding"/>
    <property type="evidence" value="ECO:0007669"/>
    <property type="project" value="TreeGrafter"/>
</dbReference>
<dbReference type="SUPFAM" id="SSF46689">
    <property type="entry name" value="Homeodomain-like"/>
    <property type="match status" value="1"/>
</dbReference>
<evidence type="ECO:0000313" key="6">
    <source>
        <dbReference type="EMBL" id="PRZ40546.1"/>
    </source>
</evidence>
<dbReference type="Pfam" id="PF00440">
    <property type="entry name" value="TetR_N"/>
    <property type="match status" value="1"/>
</dbReference>
<dbReference type="InterPro" id="IPR001647">
    <property type="entry name" value="HTH_TetR"/>
</dbReference>
<evidence type="ECO:0000256" key="2">
    <source>
        <dbReference type="ARBA" id="ARBA00023125"/>
    </source>
</evidence>
<accession>A0A2T0ZW08</accession>
<dbReference type="Pfam" id="PF13305">
    <property type="entry name" value="TetR_C_33"/>
    <property type="match status" value="1"/>
</dbReference>
<dbReference type="AlphaFoldDB" id="A0A2T0ZW08"/>
<dbReference type="EMBL" id="PVUE01000016">
    <property type="protein sequence ID" value="PRZ40546.1"/>
    <property type="molecule type" value="Genomic_DNA"/>
</dbReference>
<protein>
    <submittedName>
        <fullName evidence="6">TetR family transcriptional regulator</fullName>
    </submittedName>
</protein>
<organism evidence="6 7">
    <name type="scientific">Antricoccus suffuscus</name>
    <dbReference type="NCBI Taxonomy" id="1629062"/>
    <lineage>
        <taxon>Bacteria</taxon>
        <taxon>Bacillati</taxon>
        <taxon>Actinomycetota</taxon>
        <taxon>Actinomycetes</taxon>
        <taxon>Geodermatophilales</taxon>
        <taxon>Antricoccaceae</taxon>
        <taxon>Antricoccus</taxon>
    </lineage>
</organism>
<feature type="DNA-binding region" description="H-T-H motif" evidence="4">
    <location>
        <begin position="42"/>
        <end position="61"/>
    </location>
</feature>
<keyword evidence="7" id="KW-1185">Reference proteome</keyword>
<dbReference type="Gene3D" id="1.10.357.10">
    <property type="entry name" value="Tetracycline Repressor, domain 2"/>
    <property type="match status" value="1"/>
</dbReference>
<dbReference type="PROSITE" id="PS50977">
    <property type="entry name" value="HTH_TETR_2"/>
    <property type="match status" value="1"/>
</dbReference>
<dbReference type="RefSeq" id="WP_106350177.1">
    <property type="nucleotide sequence ID" value="NZ_PVUE01000016.1"/>
</dbReference>
<dbReference type="InterPro" id="IPR009057">
    <property type="entry name" value="Homeodomain-like_sf"/>
</dbReference>
<evidence type="ECO:0000256" key="4">
    <source>
        <dbReference type="PROSITE-ProRule" id="PRU00335"/>
    </source>
</evidence>
<dbReference type="Proteomes" id="UP000237752">
    <property type="component" value="Unassembled WGS sequence"/>
</dbReference>